<sequence>MSPKPIAESPNRAIAGGQDTPQERPAVPRGHNSGAASPDAAGQQPGPSGATPMPAGPSRAPLASFDSDGDDWDVPTVYSVPAWLRDHQPGILEGMQDTLQRQHLVNDHRRGRVYEAFGPLRTGALDGVFQGDGAPLSDLAGDYQKLKGEVSRLDKHFREFIAMRRQETNEPVKSALLQFFRPGRDTTVSRVAKESHKVLTAVATMSVAQAATAAILSRVIDTLPQSVEAELRSALSGEGGDACPESDGLAKAIAAAPVDTLDRLDQAVNRQMAEEMLASEHLSAEHRAFFQAVCDTLDSYANPPSTFLNEVTAQPWQVYLTQAGATVAKEATAAAKSVAEEATAAAEAAVAKEATGEDTGAAEAKVTWAAAVKSACADILSNPNNVALAVGTVFHLMSRGVVQGEWATAGKEFALNAAFTIIGDKVNTAIKNSIQKCVKGQPNSEVAGKIGTASALAVTGFVLKTLKMLAALGLNGKSIDALGGVLPALARNAGVTALPMVLNTAASMVLEKWYEHSADGAKDRAFTNQVPQVLKAVHNLAGKLSGLDGAHAKEALGILEVCKEGVERGQEFPYVPGGGGRVKDLSRDFRSMMDIWANEFARNEPAAGDRAPLMEESEAGERRAPLAGLEEGPGRDRWEPLDEPGPSTR</sequence>
<dbReference type="RefSeq" id="WP_213161704.1">
    <property type="nucleotide sequence ID" value="NZ_CP058214.1"/>
</dbReference>
<dbReference type="AlphaFoldDB" id="A0A7S8HD27"/>
<proteinExistence type="predicted"/>
<keyword evidence="3" id="KW-1185">Reference proteome</keyword>
<reference evidence="2 3" key="1">
    <citation type="submission" date="2020-06" db="EMBL/GenBank/DDBJ databases">
        <title>Genome sequence of 2 isolates from Red Sea Mangroves.</title>
        <authorList>
            <person name="Sefrji F."/>
            <person name="Michoud G."/>
            <person name="Merlino G."/>
            <person name="Daffonchio D."/>
        </authorList>
    </citation>
    <scope>NUCLEOTIDE SEQUENCE [LARGE SCALE GENOMIC DNA]</scope>
    <source>
        <strain evidence="2 3">R1DC25</strain>
    </source>
</reference>
<accession>A0A7S8HD27</accession>
<dbReference type="EMBL" id="CP058214">
    <property type="protein sequence ID" value="QPC44337.1"/>
    <property type="molecule type" value="Genomic_DNA"/>
</dbReference>
<evidence type="ECO:0000313" key="3">
    <source>
        <dbReference type="Proteomes" id="UP000593594"/>
    </source>
</evidence>
<dbReference type="Proteomes" id="UP000593594">
    <property type="component" value="Chromosome"/>
</dbReference>
<dbReference type="KEGG" id="kmn:HW532_17505"/>
<feature type="region of interest" description="Disordered" evidence="1">
    <location>
        <begin position="1"/>
        <end position="70"/>
    </location>
</feature>
<evidence type="ECO:0000256" key="1">
    <source>
        <dbReference type="SAM" id="MobiDB-lite"/>
    </source>
</evidence>
<gene>
    <name evidence="2" type="ORF">HW532_17505</name>
</gene>
<organism evidence="2 3">
    <name type="scientific">Kaustia mangrovi</name>
    <dbReference type="NCBI Taxonomy" id="2593653"/>
    <lineage>
        <taxon>Bacteria</taxon>
        <taxon>Pseudomonadati</taxon>
        <taxon>Pseudomonadota</taxon>
        <taxon>Alphaproteobacteria</taxon>
        <taxon>Hyphomicrobiales</taxon>
        <taxon>Parvibaculaceae</taxon>
        <taxon>Kaustia</taxon>
    </lineage>
</organism>
<protein>
    <submittedName>
        <fullName evidence="2">Uncharacterized protein</fullName>
    </submittedName>
</protein>
<evidence type="ECO:0000313" key="2">
    <source>
        <dbReference type="EMBL" id="QPC44337.1"/>
    </source>
</evidence>
<name>A0A7S8HD27_9HYPH</name>
<feature type="region of interest" description="Disordered" evidence="1">
    <location>
        <begin position="604"/>
        <end position="649"/>
    </location>
</feature>